<sequence>MQDEPLTLSLKIAMDHDCQTRIYMDNLLHVVHDDIAEGVICSYKGKKHYSSAFRRFRVSAHSLAVEVEKWNRRGRGRLPLEERLCPSGEIQTEGHVAQHCIFTNI</sequence>
<dbReference type="EMBL" id="VSRR010003765">
    <property type="protein sequence ID" value="MPC37377.1"/>
    <property type="molecule type" value="Genomic_DNA"/>
</dbReference>
<organism evidence="1 2">
    <name type="scientific">Portunus trituberculatus</name>
    <name type="common">Swimming crab</name>
    <name type="synonym">Neptunus trituberculatus</name>
    <dbReference type="NCBI Taxonomy" id="210409"/>
    <lineage>
        <taxon>Eukaryota</taxon>
        <taxon>Metazoa</taxon>
        <taxon>Ecdysozoa</taxon>
        <taxon>Arthropoda</taxon>
        <taxon>Crustacea</taxon>
        <taxon>Multicrustacea</taxon>
        <taxon>Malacostraca</taxon>
        <taxon>Eumalacostraca</taxon>
        <taxon>Eucarida</taxon>
        <taxon>Decapoda</taxon>
        <taxon>Pleocyemata</taxon>
        <taxon>Brachyura</taxon>
        <taxon>Eubrachyura</taxon>
        <taxon>Portunoidea</taxon>
        <taxon>Portunidae</taxon>
        <taxon>Portuninae</taxon>
        <taxon>Portunus</taxon>
    </lineage>
</organism>
<evidence type="ECO:0000313" key="2">
    <source>
        <dbReference type="Proteomes" id="UP000324222"/>
    </source>
</evidence>
<comment type="caution">
    <text evidence="1">The sequence shown here is derived from an EMBL/GenBank/DDBJ whole genome shotgun (WGS) entry which is preliminary data.</text>
</comment>
<evidence type="ECO:0000313" key="1">
    <source>
        <dbReference type="EMBL" id="MPC37377.1"/>
    </source>
</evidence>
<keyword evidence="2" id="KW-1185">Reference proteome</keyword>
<gene>
    <name evidence="1" type="ORF">E2C01_030851</name>
</gene>
<protein>
    <submittedName>
        <fullName evidence="1">Uncharacterized protein</fullName>
    </submittedName>
</protein>
<reference evidence="1 2" key="1">
    <citation type="submission" date="2019-05" db="EMBL/GenBank/DDBJ databases">
        <title>Another draft genome of Portunus trituberculatus and its Hox gene families provides insights of decapod evolution.</title>
        <authorList>
            <person name="Jeong J.-H."/>
            <person name="Song I."/>
            <person name="Kim S."/>
            <person name="Choi T."/>
            <person name="Kim D."/>
            <person name="Ryu S."/>
            <person name="Kim W."/>
        </authorList>
    </citation>
    <scope>NUCLEOTIDE SEQUENCE [LARGE SCALE GENOMIC DNA]</scope>
    <source>
        <tissue evidence="1">Muscle</tissue>
    </source>
</reference>
<accession>A0A5B7EW07</accession>
<dbReference type="AlphaFoldDB" id="A0A5B7EW07"/>
<proteinExistence type="predicted"/>
<name>A0A5B7EW07_PORTR</name>
<dbReference type="Proteomes" id="UP000324222">
    <property type="component" value="Unassembled WGS sequence"/>
</dbReference>